<feature type="chain" id="PRO_5013136330" evidence="1">
    <location>
        <begin position="25"/>
        <end position="166"/>
    </location>
</feature>
<dbReference type="AlphaFoldDB" id="A0A1Q9RA20"/>
<dbReference type="OrthoDB" id="7039332at2"/>
<dbReference type="Proteomes" id="UP000186736">
    <property type="component" value="Unassembled WGS sequence"/>
</dbReference>
<name>A0A1Q9RA20_PSEPU</name>
<accession>A0A1Q9RA20</accession>
<evidence type="ECO:0000313" key="3">
    <source>
        <dbReference type="Proteomes" id="UP000186736"/>
    </source>
</evidence>
<evidence type="ECO:0000313" key="2">
    <source>
        <dbReference type="EMBL" id="OLS64152.1"/>
    </source>
</evidence>
<organism evidence="2 3">
    <name type="scientific">Pseudomonas putida</name>
    <name type="common">Arthrobacter siderocapsulatus</name>
    <dbReference type="NCBI Taxonomy" id="303"/>
    <lineage>
        <taxon>Bacteria</taxon>
        <taxon>Pseudomonadati</taxon>
        <taxon>Pseudomonadota</taxon>
        <taxon>Gammaproteobacteria</taxon>
        <taxon>Pseudomonadales</taxon>
        <taxon>Pseudomonadaceae</taxon>
        <taxon>Pseudomonas</taxon>
    </lineage>
</organism>
<comment type="caution">
    <text evidence="2">The sequence shown here is derived from an EMBL/GenBank/DDBJ whole genome shotgun (WGS) entry which is preliminary data.</text>
</comment>
<proteinExistence type="predicted"/>
<dbReference type="EMBL" id="MKZO01000008">
    <property type="protein sequence ID" value="OLS64152.1"/>
    <property type="molecule type" value="Genomic_DNA"/>
</dbReference>
<protein>
    <submittedName>
        <fullName evidence="2">Uncharacterized protein</fullName>
    </submittedName>
</protein>
<reference evidence="2 3" key="1">
    <citation type="submission" date="2016-10" db="EMBL/GenBank/DDBJ databases">
        <title>Genome Sequence of Pseudomonas putida GM4FR.</title>
        <authorList>
            <person name="Poehlein A."/>
            <person name="Wemheuer F."/>
            <person name="Hollensteiner J."/>
            <person name="Wemheuer B."/>
        </authorList>
    </citation>
    <scope>NUCLEOTIDE SEQUENCE [LARGE SCALE GENOMIC DNA]</scope>
    <source>
        <strain evidence="2 3">GM4FR</strain>
    </source>
</reference>
<evidence type="ECO:0000256" key="1">
    <source>
        <dbReference type="SAM" id="SignalP"/>
    </source>
</evidence>
<dbReference type="RefSeq" id="WP_144443541.1">
    <property type="nucleotide sequence ID" value="NZ_MKZO01000008.1"/>
</dbReference>
<keyword evidence="1" id="KW-0732">Signal</keyword>
<feature type="signal peptide" evidence="1">
    <location>
        <begin position="1"/>
        <end position="24"/>
    </location>
</feature>
<sequence>MKSRMIPIASMCALTVSYCAETYAANTAPASCFQTQKDYEIYQEYGDEAPSKPVPSATTGMIYMGPTAHAKALKDYEHGPAKRKEIVIKTTSSRTDNLVTIDASSSTTPSGQIEFAWGNDPTHFRAGDSKVSTEVSGSSGTAGILLIVKDPVCGHTESKKVTTTYN</sequence>
<gene>
    <name evidence="2" type="ORF">PSEMO_09650</name>
</gene>